<accession>A0A0N4WA67</accession>
<organism evidence="1">
    <name type="scientific">Haemonchus placei</name>
    <name type="common">Barber's pole worm</name>
    <dbReference type="NCBI Taxonomy" id="6290"/>
    <lineage>
        <taxon>Eukaryota</taxon>
        <taxon>Metazoa</taxon>
        <taxon>Ecdysozoa</taxon>
        <taxon>Nematoda</taxon>
        <taxon>Chromadorea</taxon>
        <taxon>Rhabditida</taxon>
        <taxon>Rhabditina</taxon>
        <taxon>Rhabditomorpha</taxon>
        <taxon>Strongyloidea</taxon>
        <taxon>Trichostrongylidae</taxon>
        <taxon>Haemonchus</taxon>
    </lineage>
</organism>
<reference evidence="1" key="1">
    <citation type="submission" date="2017-02" db="UniProtKB">
        <authorList>
            <consortium name="WormBaseParasite"/>
        </authorList>
    </citation>
    <scope>IDENTIFICATION</scope>
</reference>
<dbReference type="WBParaSite" id="HPLM_0000725401-mRNA-1">
    <property type="protein sequence ID" value="HPLM_0000725401-mRNA-1"/>
    <property type="gene ID" value="HPLM_0000725401"/>
</dbReference>
<protein>
    <submittedName>
        <fullName evidence="1">Tick transposon</fullName>
    </submittedName>
</protein>
<evidence type="ECO:0000313" key="1">
    <source>
        <dbReference type="WBParaSite" id="HPLM_0000725401-mRNA-1"/>
    </source>
</evidence>
<proteinExistence type="predicted"/>
<dbReference type="AlphaFoldDB" id="A0A0N4WA67"/>
<name>A0A0N4WA67_HAEPC</name>
<sequence length="60" mass="7081">LASFLNFRDRRERARTRCQLINIFNLHQNNWRELTNTLISHTSSSLRTVCVIMTGYVVVD</sequence>